<sequence>MTKNVTISDDIVVLIENVDLTLENADLAIKTLSKIRNLATTSENQNIICQSKFYLRLILFVKDLLIKMKISNDSVDKKTLLKICAQLFSNLSTNNERTQNTIINSFFTDDYILLNMLQITYLQGIILIFFHNLMKNNAENCRAVLNSDIGLKFLIFVLNDDNCRTDDLCQNLVWEILKNLLVCYTAKNLIKRVLQTDEVVHENEYFNESQGLILKVTLEMLLSDEVNIDFKSIEYFCGLLKLMLKLEKSTFKESIPCSAELHVQLPDAFFNLKYLEYAVLITKIISKSLETLSEDLRRLLIINYTLMESLMWFLYWMDKLQSKATLVVPSEKKPFDSVLFLLKRDIIKALCFLTSNDNSEVQDEVRRLGFLPLILNQCQIDDHNPYVKEYSILLIKNLTNNNAKNQEFISNLTPVSVSQNTTLPPTFNMKIDSHN</sequence>
<evidence type="ECO:0000256" key="3">
    <source>
        <dbReference type="ARBA" id="ARBA00023306"/>
    </source>
</evidence>
<dbReference type="PANTHER" id="PTHR13255">
    <property type="entry name" value="ATAXIN-10"/>
    <property type="match status" value="1"/>
</dbReference>
<dbReference type="Proteomes" id="UP001211065">
    <property type="component" value="Unassembled WGS sequence"/>
</dbReference>
<comment type="caution">
    <text evidence="9">The sequence shown here is derived from an EMBL/GenBank/DDBJ whole genome shotgun (WGS) entry which is preliminary data.</text>
</comment>
<proteinExistence type="inferred from homology"/>
<dbReference type="SUPFAM" id="SSF48371">
    <property type="entry name" value="ARM repeat"/>
    <property type="match status" value="1"/>
</dbReference>
<evidence type="ECO:0000256" key="1">
    <source>
        <dbReference type="ARBA" id="ARBA00008384"/>
    </source>
</evidence>
<keyword evidence="7" id="KW-0812">Transmembrane</keyword>
<evidence type="ECO:0000313" key="9">
    <source>
        <dbReference type="EMBL" id="KAJ3227516.1"/>
    </source>
</evidence>
<dbReference type="Gene3D" id="1.25.10.10">
    <property type="entry name" value="Leucine-rich Repeat Variant"/>
    <property type="match status" value="1"/>
</dbReference>
<accession>A0AAD5Y3V2</accession>
<evidence type="ECO:0000259" key="8">
    <source>
        <dbReference type="Pfam" id="PF09759"/>
    </source>
</evidence>
<dbReference type="AlphaFoldDB" id="A0AAD5Y3V2"/>
<name>A0AAD5Y3V2_9FUNG</name>
<keyword evidence="10" id="KW-1185">Reference proteome</keyword>
<dbReference type="GO" id="GO:0005829">
    <property type="term" value="C:cytosol"/>
    <property type="evidence" value="ECO:0007669"/>
    <property type="project" value="TreeGrafter"/>
</dbReference>
<dbReference type="InterPro" id="IPR051374">
    <property type="entry name" value="Ataxin-10/CTR86_families"/>
</dbReference>
<keyword evidence="2" id="KW-0132">Cell division</keyword>
<keyword evidence="3" id="KW-0131">Cell cycle</keyword>
<dbReference type="InterPro" id="IPR011989">
    <property type="entry name" value="ARM-like"/>
</dbReference>
<organism evidence="9 10">
    <name type="scientific">Clydaea vesicula</name>
    <dbReference type="NCBI Taxonomy" id="447962"/>
    <lineage>
        <taxon>Eukaryota</taxon>
        <taxon>Fungi</taxon>
        <taxon>Fungi incertae sedis</taxon>
        <taxon>Chytridiomycota</taxon>
        <taxon>Chytridiomycota incertae sedis</taxon>
        <taxon>Chytridiomycetes</taxon>
        <taxon>Lobulomycetales</taxon>
        <taxon>Lobulomycetaceae</taxon>
        <taxon>Clydaea</taxon>
    </lineage>
</organism>
<gene>
    <name evidence="9" type="primary">CTR86</name>
    <name evidence="9" type="ORF">HK099_001667</name>
</gene>
<evidence type="ECO:0000256" key="2">
    <source>
        <dbReference type="ARBA" id="ARBA00022618"/>
    </source>
</evidence>
<dbReference type="GO" id="GO:0051301">
    <property type="term" value="P:cell division"/>
    <property type="evidence" value="ECO:0007669"/>
    <property type="project" value="UniProtKB-KW"/>
</dbReference>
<feature type="transmembrane region" description="Helical" evidence="7">
    <location>
        <begin position="111"/>
        <end position="130"/>
    </location>
</feature>
<keyword evidence="7" id="KW-0472">Membrane</keyword>
<keyword evidence="7" id="KW-1133">Transmembrane helix</keyword>
<evidence type="ECO:0000256" key="5">
    <source>
        <dbReference type="ARBA" id="ARBA00044801"/>
    </source>
</evidence>
<evidence type="ECO:0000313" key="10">
    <source>
        <dbReference type="Proteomes" id="UP001211065"/>
    </source>
</evidence>
<protein>
    <recommendedName>
        <fullName evidence="5">Ataxin-10 homolog</fullName>
    </recommendedName>
    <alternativeName>
        <fullName evidence="6">Copper transport protein 86</fullName>
    </alternativeName>
</protein>
<dbReference type="Pfam" id="PF09759">
    <property type="entry name" value="Atx10homo_assoc"/>
    <property type="match status" value="1"/>
</dbReference>
<reference evidence="9" key="1">
    <citation type="submission" date="2020-05" db="EMBL/GenBank/DDBJ databases">
        <title>Phylogenomic resolution of chytrid fungi.</title>
        <authorList>
            <person name="Stajich J.E."/>
            <person name="Amses K."/>
            <person name="Simmons R."/>
            <person name="Seto K."/>
            <person name="Myers J."/>
            <person name="Bonds A."/>
            <person name="Quandt C.A."/>
            <person name="Barry K."/>
            <person name="Liu P."/>
            <person name="Grigoriev I."/>
            <person name="Longcore J.E."/>
            <person name="James T.Y."/>
        </authorList>
    </citation>
    <scope>NUCLEOTIDE SEQUENCE</scope>
    <source>
        <strain evidence="9">JEL0476</strain>
    </source>
</reference>
<dbReference type="PANTHER" id="PTHR13255:SF0">
    <property type="entry name" value="ATAXIN-10"/>
    <property type="match status" value="1"/>
</dbReference>
<comment type="function">
    <text evidence="4">May play a role in the regulation of cytokinesis.</text>
</comment>
<comment type="similarity">
    <text evidence="1">Belongs to the ataxin-10 family.</text>
</comment>
<evidence type="ECO:0000256" key="6">
    <source>
        <dbReference type="ARBA" id="ARBA00044805"/>
    </source>
</evidence>
<evidence type="ECO:0000256" key="4">
    <source>
        <dbReference type="ARBA" id="ARBA00044746"/>
    </source>
</evidence>
<dbReference type="InterPro" id="IPR016024">
    <property type="entry name" value="ARM-type_fold"/>
</dbReference>
<dbReference type="EMBL" id="JADGJW010000015">
    <property type="protein sequence ID" value="KAJ3227516.1"/>
    <property type="molecule type" value="Genomic_DNA"/>
</dbReference>
<feature type="domain" description="Ataxin-10" evidence="8">
    <location>
        <begin position="342"/>
        <end position="423"/>
    </location>
</feature>
<dbReference type="InterPro" id="IPR019156">
    <property type="entry name" value="Ataxin-10_domain"/>
</dbReference>
<evidence type="ECO:0000256" key="7">
    <source>
        <dbReference type="SAM" id="Phobius"/>
    </source>
</evidence>